<dbReference type="EMBL" id="JBDLBR010000012">
    <property type="protein sequence ID" value="MEN7538810.1"/>
    <property type="molecule type" value="Genomic_DNA"/>
</dbReference>
<comment type="caution">
    <text evidence="3">The sequence shown here is derived from an EMBL/GenBank/DDBJ whole genome shotgun (WGS) entry which is preliminary data.</text>
</comment>
<evidence type="ECO:0000313" key="3">
    <source>
        <dbReference type="EMBL" id="MEN7538810.1"/>
    </source>
</evidence>
<dbReference type="Pfam" id="PF00884">
    <property type="entry name" value="Sulfatase"/>
    <property type="match status" value="1"/>
</dbReference>
<organism evidence="3 4">
    <name type="scientific">Aurantiacibacter flavus</name>
    <dbReference type="NCBI Taxonomy" id="3145232"/>
    <lineage>
        <taxon>Bacteria</taxon>
        <taxon>Pseudomonadati</taxon>
        <taxon>Pseudomonadota</taxon>
        <taxon>Alphaproteobacteria</taxon>
        <taxon>Sphingomonadales</taxon>
        <taxon>Erythrobacteraceae</taxon>
        <taxon>Aurantiacibacter</taxon>
    </lineage>
</organism>
<dbReference type="InterPro" id="IPR017850">
    <property type="entry name" value="Alkaline_phosphatase_core_sf"/>
</dbReference>
<gene>
    <name evidence="3" type="ORF">ABDJ38_16695</name>
</gene>
<dbReference type="RefSeq" id="WP_346786275.1">
    <property type="nucleotide sequence ID" value="NZ_JBDLBR010000012.1"/>
</dbReference>
<dbReference type="SUPFAM" id="SSF53649">
    <property type="entry name" value="Alkaline phosphatase-like"/>
    <property type="match status" value="1"/>
</dbReference>
<dbReference type="Gene3D" id="3.40.720.10">
    <property type="entry name" value="Alkaline Phosphatase, subunit A"/>
    <property type="match status" value="1"/>
</dbReference>
<dbReference type="InterPro" id="IPR000917">
    <property type="entry name" value="Sulfatase_N"/>
</dbReference>
<evidence type="ECO:0000259" key="2">
    <source>
        <dbReference type="Pfam" id="PF00884"/>
    </source>
</evidence>
<evidence type="ECO:0000256" key="1">
    <source>
        <dbReference type="ARBA" id="ARBA00008779"/>
    </source>
</evidence>
<evidence type="ECO:0000313" key="4">
    <source>
        <dbReference type="Proteomes" id="UP001484535"/>
    </source>
</evidence>
<dbReference type="PANTHER" id="PTHR42693">
    <property type="entry name" value="ARYLSULFATASE FAMILY MEMBER"/>
    <property type="match status" value="1"/>
</dbReference>
<dbReference type="Proteomes" id="UP001484535">
    <property type="component" value="Unassembled WGS sequence"/>
</dbReference>
<keyword evidence="4" id="KW-1185">Reference proteome</keyword>
<accession>A0ABV0D1Q0</accession>
<feature type="domain" description="Sulfatase N-terminal" evidence="2">
    <location>
        <begin position="14"/>
        <end position="265"/>
    </location>
</feature>
<comment type="similarity">
    <text evidence="1">Belongs to the sulfatase family.</text>
</comment>
<sequence length="311" mass="33858">MDQSAEWDNTAVTESYVSNDPRVRYPEGEYSTDVFAGRMIEYIQTTPQERPQFGYLAFTAPIGRFRPPQMILRATKDLRCQSAAELRSACIARMQELGLVDEQAPAPPMLGYWNWDGLPAEERASEARKMEIYAAMVHRMDRAIGRVLDTLEAVGRLDNTLIVFLSDNGPDGSSSEEAMRIIGLGAPARFGIDNSLGNLGAPGSFAGYGVNWPQASAASFNRFKGYTTEGGTRIPAIVSGPGIAAGRSNALMHATALMPTLIEVASARRDVETELLEPSGLSMWPVFSGSRQNTRTPQHPLAYEFFGGGAL</sequence>
<dbReference type="InterPro" id="IPR050738">
    <property type="entry name" value="Sulfatase"/>
</dbReference>
<name>A0ABV0D1Q0_9SPHN</name>
<protein>
    <submittedName>
        <fullName evidence="3">Sulfatase-like hydrolase/transferase</fullName>
    </submittedName>
</protein>
<dbReference type="PANTHER" id="PTHR42693:SF33">
    <property type="entry name" value="ARYLSULFATASE"/>
    <property type="match status" value="1"/>
</dbReference>
<reference evidence="3 4" key="1">
    <citation type="submission" date="2024-05" db="EMBL/GenBank/DDBJ databases">
        <authorList>
            <person name="Park S."/>
        </authorList>
    </citation>
    <scope>NUCLEOTIDE SEQUENCE [LARGE SCALE GENOMIC DNA]</scope>
    <source>
        <strain evidence="3 4">DGU5</strain>
    </source>
</reference>
<proteinExistence type="inferred from homology"/>